<keyword evidence="3" id="KW-1185">Reference proteome</keyword>
<feature type="non-terminal residue" evidence="2">
    <location>
        <position position="1"/>
    </location>
</feature>
<reference evidence="2" key="1">
    <citation type="submission" date="2021-07" db="EMBL/GenBank/DDBJ databases">
        <authorList>
            <person name="Catto M.A."/>
            <person name="Jacobson A."/>
            <person name="Kennedy G."/>
            <person name="Labadie P."/>
            <person name="Hunt B.G."/>
            <person name="Srinivasan R."/>
        </authorList>
    </citation>
    <scope>NUCLEOTIDE SEQUENCE</scope>
    <source>
        <strain evidence="2">PL_HMW_Pooled</strain>
        <tissue evidence="2">Head</tissue>
    </source>
</reference>
<proteinExistence type="predicted"/>
<dbReference type="PANTHER" id="PTHR15857:SF0">
    <property type="entry name" value="COMM DOMAIN-CONTAINING PROTEIN 2"/>
    <property type="match status" value="1"/>
</dbReference>
<comment type="caution">
    <text evidence="2">The sequence shown here is derived from an EMBL/GenBank/DDBJ whole genome shotgun (WGS) entry which is preliminary data.</text>
</comment>
<dbReference type="Pfam" id="PF07258">
    <property type="entry name" value="COMM_domain"/>
    <property type="match status" value="1"/>
</dbReference>
<evidence type="ECO:0000259" key="1">
    <source>
        <dbReference type="PROSITE" id="PS51269"/>
    </source>
</evidence>
<dbReference type="PANTHER" id="PTHR15857">
    <property type="entry name" value="COMM DOMAIN CONTAINING PROTEIN 2"/>
    <property type="match status" value="1"/>
</dbReference>
<organism evidence="2 3">
    <name type="scientific">Frankliniella fusca</name>
    <dbReference type="NCBI Taxonomy" id="407009"/>
    <lineage>
        <taxon>Eukaryota</taxon>
        <taxon>Metazoa</taxon>
        <taxon>Ecdysozoa</taxon>
        <taxon>Arthropoda</taxon>
        <taxon>Hexapoda</taxon>
        <taxon>Insecta</taxon>
        <taxon>Pterygota</taxon>
        <taxon>Neoptera</taxon>
        <taxon>Paraneoptera</taxon>
        <taxon>Thysanoptera</taxon>
        <taxon>Terebrantia</taxon>
        <taxon>Thripoidea</taxon>
        <taxon>Thripidae</taxon>
        <taxon>Frankliniella</taxon>
    </lineage>
</organism>
<dbReference type="InterPro" id="IPR037354">
    <property type="entry name" value="Commd2"/>
</dbReference>
<dbReference type="EMBL" id="JAHWGI010001240">
    <property type="protein sequence ID" value="KAK3925664.1"/>
    <property type="molecule type" value="Genomic_DNA"/>
</dbReference>
<reference evidence="2" key="2">
    <citation type="journal article" date="2023" name="BMC Genomics">
        <title>Pest status, molecular evolution, and epigenetic factors derived from the genome assembly of Frankliniella fusca, a thysanopteran phytovirus vector.</title>
        <authorList>
            <person name="Catto M.A."/>
            <person name="Labadie P.E."/>
            <person name="Jacobson A.L."/>
            <person name="Kennedy G.G."/>
            <person name="Srinivasan R."/>
            <person name="Hunt B.G."/>
        </authorList>
    </citation>
    <scope>NUCLEOTIDE SEQUENCE</scope>
    <source>
        <strain evidence="2">PL_HMW_Pooled</strain>
    </source>
</reference>
<dbReference type="AlphaFoldDB" id="A0AAE1HQT1"/>
<evidence type="ECO:0000313" key="3">
    <source>
        <dbReference type="Proteomes" id="UP001219518"/>
    </source>
</evidence>
<protein>
    <submittedName>
        <fullName evidence="2">COMM domain-containing protein 2</fullName>
    </submittedName>
</protein>
<dbReference type="InterPro" id="IPR017920">
    <property type="entry name" value="COMM"/>
</dbReference>
<evidence type="ECO:0000313" key="2">
    <source>
        <dbReference type="EMBL" id="KAK3925664.1"/>
    </source>
</evidence>
<feature type="domain" description="COMM" evidence="1">
    <location>
        <begin position="98"/>
        <end position="171"/>
    </location>
</feature>
<name>A0AAE1HQT1_9NEOP</name>
<sequence length="180" mass="20748">DFCRLALDYLKKGPNLKLYSAAAQKLQVEVNVIQLAVEGLVYLIVKSRQHNLSKTDFRELILSSGFTEEQEAALNELHDSNEVDIDSALSYLAPSLMHYHDLEWRFDVQVASRSLIRQTIPKVTLKLTLQESPQAEEEVKYKCLLLETDPNNLKHLIQKLDEALVEMSSQHSRRLQRIFK</sequence>
<dbReference type="PROSITE" id="PS51269">
    <property type="entry name" value="COMM"/>
    <property type="match status" value="1"/>
</dbReference>
<gene>
    <name evidence="2" type="ORF">KUF71_013913</name>
</gene>
<accession>A0AAE1HQT1</accession>
<dbReference type="Proteomes" id="UP001219518">
    <property type="component" value="Unassembled WGS sequence"/>
</dbReference>